<dbReference type="Proteomes" id="UP001500368">
    <property type="component" value="Unassembled WGS sequence"/>
</dbReference>
<name>A0ABP9G1X0_9MICC</name>
<reference evidence="4" key="1">
    <citation type="journal article" date="2019" name="Int. J. Syst. Evol. Microbiol.">
        <title>The Global Catalogue of Microorganisms (GCM) 10K type strain sequencing project: providing services to taxonomists for standard genome sequencing and annotation.</title>
        <authorList>
            <consortium name="The Broad Institute Genomics Platform"/>
            <consortium name="The Broad Institute Genome Sequencing Center for Infectious Disease"/>
            <person name="Wu L."/>
            <person name="Ma J."/>
        </authorList>
    </citation>
    <scope>NUCLEOTIDE SEQUENCE [LARGE SCALE GENOMIC DNA]</scope>
    <source>
        <strain evidence="4">JCM 19129</strain>
    </source>
</reference>
<dbReference type="RefSeq" id="WP_345478114.1">
    <property type="nucleotide sequence ID" value="NZ_BAABLW010000007.1"/>
</dbReference>
<dbReference type="InterPro" id="IPR009061">
    <property type="entry name" value="DNA-bd_dom_put_sf"/>
</dbReference>
<dbReference type="EMBL" id="BAABLW010000007">
    <property type="protein sequence ID" value="GAA4924841.1"/>
    <property type="molecule type" value="Genomic_DNA"/>
</dbReference>
<evidence type="ECO:0000313" key="3">
    <source>
        <dbReference type="EMBL" id="GAA4924841.1"/>
    </source>
</evidence>
<keyword evidence="4" id="KW-1185">Reference proteome</keyword>
<feature type="domain" description="Helix-turn-helix" evidence="2">
    <location>
        <begin position="5"/>
        <end position="50"/>
    </location>
</feature>
<comment type="caution">
    <text evidence="3">The sequence shown here is derived from an EMBL/GenBank/DDBJ whole genome shotgun (WGS) entry which is preliminary data.</text>
</comment>
<evidence type="ECO:0000256" key="1">
    <source>
        <dbReference type="SAM" id="MobiDB-lite"/>
    </source>
</evidence>
<evidence type="ECO:0000313" key="4">
    <source>
        <dbReference type="Proteomes" id="UP001500368"/>
    </source>
</evidence>
<sequence length="73" mass="8063">MQKTMTVAEAASALGASEATVKWWVSEGDLKEASPSLIDAHSVEELRQARSRESEEGLIDQIAEISNRYGDRR</sequence>
<protein>
    <recommendedName>
        <fullName evidence="2">Helix-turn-helix domain-containing protein</fullName>
    </recommendedName>
</protein>
<accession>A0ABP9G1X0</accession>
<proteinExistence type="predicted"/>
<feature type="region of interest" description="Disordered" evidence="1">
    <location>
        <begin position="49"/>
        <end position="73"/>
    </location>
</feature>
<evidence type="ECO:0000259" key="2">
    <source>
        <dbReference type="Pfam" id="PF12728"/>
    </source>
</evidence>
<gene>
    <name evidence="3" type="ORF">GCM10025790_22640</name>
</gene>
<organism evidence="3 4">
    <name type="scientific">Nesterenkonia rhizosphaerae</name>
    <dbReference type="NCBI Taxonomy" id="1348272"/>
    <lineage>
        <taxon>Bacteria</taxon>
        <taxon>Bacillati</taxon>
        <taxon>Actinomycetota</taxon>
        <taxon>Actinomycetes</taxon>
        <taxon>Micrococcales</taxon>
        <taxon>Micrococcaceae</taxon>
        <taxon>Nesterenkonia</taxon>
    </lineage>
</organism>
<dbReference type="Pfam" id="PF12728">
    <property type="entry name" value="HTH_17"/>
    <property type="match status" value="1"/>
</dbReference>
<dbReference type="SUPFAM" id="SSF46955">
    <property type="entry name" value="Putative DNA-binding domain"/>
    <property type="match status" value="1"/>
</dbReference>
<dbReference type="InterPro" id="IPR041657">
    <property type="entry name" value="HTH_17"/>
</dbReference>